<evidence type="ECO:0000313" key="4">
    <source>
        <dbReference type="Proteomes" id="UP000271974"/>
    </source>
</evidence>
<dbReference type="Gene3D" id="2.40.50.90">
    <property type="match status" value="1"/>
</dbReference>
<comment type="caution">
    <text evidence="3">The sequence shown here is derived from an EMBL/GenBank/DDBJ whole genome shotgun (WGS) entry which is preliminary data.</text>
</comment>
<feature type="domain" description="Tudor" evidence="2">
    <location>
        <begin position="81"/>
        <end position="139"/>
    </location>
</feature>
<dbReference type="EMBL" id="RQTK01000008">
    <property type="protein sequence ID" value="RUS91596.1"/>
    <property type="molecule type" value="Genomic_DNA"/>
</dbReference>
<dbReference type="Gene3D" id="2.30.30.140">
    <property type="match status" value="1"/>
</dbReference>
<feature type="non-terminal residue" evidence="3">
    <location>
        <position position="1"/>
    </location>
</feature>
<keyword evidence="4" id="KW-1185">Reference proteome</keyword>
<evidence type="ECO:0000256" key="1">
    <source>
        <dbReference type="SAM" id="MobiDB-lite"/>
    </source>
</evidence>
<dbReference type="OrthoDB" id="6084753at2759"/>
<evidence type="ECO:0000313" key="3">
    <source>
        <dbReference type="EMBL" id="RUS91596.1"/>
    </source>
</evidence>
<feature type="compositionally biased region" description="Polar residues" evidence="1">
    <location>
        <begin position="278"/>
        <end position="293"/>
    </location>
</feature>
<protein>
    <recommendedName>
        <fullName evidence="2">Tudor domain-containing protein</fullName>
    </recommendedName>
</protein>
<evidence type="ECO:0000259" key="2">
    <source>
        <dbReference type="Pfam" id="PF00567"/>
    </source>
</evidence>
<reference evidence="3 4" key="1">
    <citation type="submission" date="2019-01" db="EMBL/GenBank/DDBJ databases">
        <title>A draft genome assembly of the solar-powered sea slug Elysia chlorotica.</title>
        <authorList>
            <person name="Cai H."/>
            <person name="Li Q."/>
            <person name="Fang X."/>
            <person name="Li J."/>
            <person name="Curtis N.E."/>
            <person name="Altenburger A."/>
            <person name="Shibata T."/>
            <person name="Feng M."/>
            <person name="Maeda T."/>
            <person name="Schwartz J.A."/>
            <person name="Shigenobu S."/>
            <person name="Lundholm N."/>
            <person name="Nishiyama T."/>
            <person name="Yang H."/>
            <person name="Hasebe M."/>
            <person name="Li S."/>
            <person name="Pierce S.K."/>
            <person name="Wang J."/>
        </authorList>
    </citation>
    <scope>NUCLEOTIDE SEQUENCE [LARGE SCALE GENOMIC DNA]</scope>
    <source>
        <strain evidence="3">EC2010</strain>
        <tissue evidence="3">Whole organism of an adult</tissue>
    </source>
</reference>
<dbReference type="CDD" id="cd20379">
    <property type="entry name" value="Tudor_dTUD-like"/>
    <property type="match status" value="1"/>
</dbReference>
<accession>A0A433UCQ9</accession>
<organism evidence="3 4">
    <name type="scientific">Elysia chlorotica</name>
    <name type="common">Eastern emerald elysia</name>
    <name type="synonym">Sea slug</name>
    <dbReference type="NCBI Taxonomy" id="188477"/>
    <lineage>
        <taxon>Eukaryota</taxon>
        <taxon>Metazoa</taxon>
        <taxon>Spiralia</taxon>
        <taxon>Lophotrochozoa</taxon>
        <taxon>Mollusca</taxon>
        <taxon>Gastropoda</taxon>
        <taxon>Heterobranchia</taxon>
        <taxon>Euthyneura</taxon>
        <taxon>Panpulmonata</taxon>
        <taxon>Sacoglossa</taxon>
        <taxon>Placobranchoidea</taxon>
        <taxon>Plakobranchidae</taxon>
        <taxon>Elysia</taxon>
    </lineage>
</organism>
<dbReference type="AlphaFoldDB" id="A0A433UCQ9"/>
<feature type="region of interest" description="Disordered" evidence="1">
    <location>
        <begin position="274"/>
        <end position="293"/>
    </location>
</feature>
<dbReference type="Pfam" id="PF00567">
    <property type="entry name" value="TUDOR"/>
    <property type="match status" value="1"/>
</dbReference>
<feature type="compositionally biased region" description="Polar residues" evidence="1">
    <location>
        <begin position="223"/>
        <end position="238"/>
    </location>
</feature>
<name>A0A433UCQ9_ELYCH</name>
<gene>
    <name evidence="3" type="ORF">EGW08_000569</name>
</gene>
<sequence>GKLILPDTEAFPVYICQIRTECTVILRVVETGYSDALDELEQVIAENFYQWTVPEDVKERQVYAAMVLATADEAEDVESLDQNKYHRVFVQRQNKDGSFTCYLPDHGDVEALQKNQLRELDPHINASLPYQAVLATLHGLDHVEDALKPTAMEILLKLINFSMPVYALRHENSQALEIDIVDTDKEEELNVNQSVMASLEEVREGLTQGKTLREILHTKFGSSCGSQADSGSVTSPSAATEDDVDDVQATLGRLSVMAEGDEAQSKLNRVQNYVDDLPTTSPSPGQGSKLYTWSSSNKQGVPTAAATQQKRLPPLPSYWSYGFLKSVSLYITWVESPSYFVAIPLEQQGALEKVEAAMEQYFSSSRA</sequence>
<dbReference type="SUPFAM" id="SSF63748">
    <property type="entry name" value="Tudor/PWWP/MBT"/>
    <property type="match status" value="1"/>
</dbReference>
<dbReference type="Proteomes" id="UP000271974">
    <property type="component" value="Unassembled WGS sequence"/>
</dbReference>
<feature type="non-terminal residue" evidence="3">
    <location>
        <position position="367"/>
    </location>
</feature>
<proteinExistence type="predicted"/>
<dbReference type="STRING" id="188477.A0A433UCQ9"/>
<dbReference type="InterPro" id="IPR035437">
    <property type="entry name" value="SNase_OB-fold_sf"/>
</dbReference>
<dbReference type="InterPro" id="IPR002999">
    <property type="entry name" value="Tudor"/>
</dbReference>
<feature type="region of interest" description="Disordered" evidence="1">
    <location>
        <begin position="223"/>
        <end position="244"/>
    </location>
</feature>